<evidence type="ECO:0000313" key="2">
    <source>
        <dbReference type="EMBL" id="KAK7020626.1"/>
    </source>
</evidence>
<sequence length="218" mass="24072">MAGTKKANRKENNPEPPIDTVVMVEPQVMPQICSCPEPTSNDSTLEIQSVNTTLAPVVDNSSDGQESSEENNTENQEVIAQYTNNPQEVAFFNQPICSINSISFCIPKGWISKISISMDNDLTISLSVVAPPTRTQATSHKNMGKAIDKLNQAKAQGHKNTLCRDSISHCQQDFDTAVQRPLVNFTTSPPTRKTGTGSQCSKHTNDVHEFFYFQRQIL</sequence>
<organism evidence="2 3">
    <name type="scientific">Paramarasmius palmivorus</name>
    <dbReference type="NCBI Taxonomy" id="297713"/>
    <lineage>
        <taxon>Eukaryota</taxon>
        <taxon>Fungi</taxon>
        <taxon>Dikarya</taxon>
        <taxon>Basidiomycota</taxon>
        <taxon>Agaricomycotina</taxon>
        <taxon>Agaricomycetes</taxon>
        <taxon>Agaricomycetidae</taxon>
        <taxon>Agaricales</taxon>
        <taxon>Marasmiineae</taxon>
        <taxon>Marasmiaceae</taxon>
        <taxon>Paramarasmius</taxon>
    </lineage>
</organism>
<reference evidence="2 3" key="1">
    <citation type="submission" date="2024-01" db="EMBL/GenBank/DDBJ databases">
        <title>A draft genome for a cacao thread blight-causing isolate of Paramarasmius palmivorus.</title>
        <authorList>
            <person name="Baruah I.K."/>
            <person name="Bukari Y."/>
            <person name="Amoako-Attah I."/>
            <person name="Meinhardt L.W."/>
            <person name="Bailey B.A."/>
            <person name="Cohen S.P."/>
        </authorList>
    </citation>
    <scope>NUCLEOTIDE SEQUENCE [LARGE SCALE GENOMIC DNA]</scope>
    <source>
        <strain evidence="2 3">GH-12</strain>
    </source>
</reference>
<dbReference type="AlphaFoldDB" id="A0AAW0B4T0"/>
<evidence type="ECO:0000313" key="3">
    <source>
        <dbReference type="Proteomes" id="UP001383192"/>
    </source>
</evidence>
<proteinExistence type="predicted"/>
<gene>
    <name evidence="2" type="ORF">VNI00_017710</name>
</gene>
<name>A0AAW0B4T0_9AGAR</name>
<dbReference type="Proteomes" id="UP001383192">
    <property type="component" value="Unassembled WGS sequence"/>
</dbReference>
<protein>
    <submittedName>
        <fullName evidence="2">Uncharacterized protein</fullName>
    </submittedName>
</protein>
<keyword evidence="3" id="KW-1185">Reference proteome</keyword>
<feature type="region of interest" description="Disordered" evidence="1">
    <location>
        <begin position="1"/>
        <end position="20"/>
    </location>
</feature>
<evidence type="ECO:0000256" key="1">
    <source>
        <dbReference type="SAM" id="MobiDB-lite"/>
    </source>
</evidence>
<accession>A0AAW0B4T0</accession>
<comment type="caution">
    <text evidence="2">The sequence shown here is derived from an EMBL/GenBank/DDBJ whole genome shotgun (WGS) entry which is preliminary data.</text>
</comment>
<dbReference type="EMBL" id="JAYKXP010000185">
    <property type="protein sequence ID" value="KAK7020626.1"/>
    <property type="molecule type" value="Genomic_DNA"/>
</dbReference>